<dbReference type="Proteomes" id="UP001597374">
    <property type="component" value="Unassembled WGS sequence"/>
</dbReference>
<feature type="domain" description="Calcineurin-like phosphoesterase" evidence="4">
    <location>
        <begin position="55"/>
        <end position="255"/>
    </location>
</feature>
<evidence type="ECO:0000256" key="2">
    <source>
        <dbReference type="ARBA" id="ARBA00022801"/>
    </source>
</evidence>
<dbReference type="EMBL" id="JBHUIM010000001">
    <property type="protein sequence ID" value="MFD2245066.1"/>
    <property type="molecule type" value="Genomic_DNA"/>
</dbReference>
<gene>
    <name evidence="5" type="ORF">ACFSKP_02300</name>
</gene>
<dbReference type="InterPro" id="IPR004843">
    <property type="entry name" value="Calcineurin-like_PHP"/>
</dbReference>
<dbReference type="InterPro" id="IPR029052">
    <property type="entry name" value="Metallo-depent_PP-like"/>
</dbReference>
<keyword evidence="3" id="KW-0812">Transmembrane</keyword>
<reference evidence="6" key="1">
    <citation type="journal article" date="2019" name="Int. J. Syst. Evol. Microbiol.">
        <title>The Global Catalogue of Microorganisms (GCM) 10K type strain sequencing project: providing services to taxonomists for standard genome sequencing and annotation.</title>
        <authorList>
            <consortium name="The Broad Institute Genomics Platform"/>
            <consortium name="The Broad Institute Genome Sequencing Center for Infectious Disease"/>
            <person name="Wu L."/>
            <person name="Ma J."/>
        </authorList>
    </citation>
    <scope>NUCLEOTIDE SEQUENCE [LARGE SCALE GENOMIC DNA]</scope>
    <source>
        <strain evidence="6">CGMCC 4.1782</strain>
    </source>
</reference>
<evidence type="ECO:0000259" key="4">
    <source>
        <dbReference type="Pfam" id="PF00149"/>
    </source>
</evidence>
<keyword evidence="3" id="KW-1133">Transmembrane helix</keyword>
<accession>A0ABW5CRD8</accession>
<keyword evidence="1" id="KW-0732">Signal</keyword>
<proteinExistence type="predicted"/>
<feature type="transmembrane region" description="Helical" evidence="3">
    <location>
        <begin position="6"/>
        <end position="23"/>
    </location>
</feature>
<evidence type="ECO:0000313" key="6">
    <source>
        <dbReference type="Proteomes" id="UP001597374"/>
    </source>
</evidence>
<dbReference type="PANTHER" id="PTHR10161">
    <property type="entry name" value="TARTRATE-RESISTANT ACID PHOSPHATASE TYPE 5"/>
    <property type="match status" value="1"/>
</dbReference>
<dbReference type="SUPFAM" id="SSF56300">
    <property type="entry name" value="Metallo-dependent phosphatases"/>
    <property type="match status" value="1"/>
</dbReference>
<evidence type="ECO:0000256" key="1">
    <source>
        <dbReference type="ARBA" id="ARBA00022729"/>
    </source>
</evidence>
<keyword evidence="2" id="KW-0378">Hydrolase</keyword>
<evidence type="ECO:0000256" key="3">
    <source>
        <dbReference type="SAM" id="Phobius"/>
    </source>
</evidence>
<dbReference type="Pfam" id="PF00149">
    <property type="entry name" value="Metallophos"/>
    <property type="match status" value="1"/>
</dbReference>
<comment type="caution">
    <text evidence="5">The sequence shown here is derived from an EMBL/GenBank/DDBJ whole genome shotgun (WGS) entry which is preliminary data.</text>
</comment>
<sequence>MLLYYFLIIIPALAVPFLLFSYLQERKYRNKPYYRLTDIGWRNFGPAADAQVVHSVAFLGDVGAFATDGTDPILHLLEEWHQTYGAKGTALFLGDNLYPVGLPPEGHRHRAKAVERLDLLMGILKERAGRSIFLSGNHDWNKGRADGYQRMLLQEQYIVEGLQDEDAYLPRTGCPGPVAIQLAEGLLLLVINTQWFVQRGEKPLGSKYGCPYEDIEGFFQELNAMLRQNRHQRVLVAAHHPLYSNALHGGKFTIKQHIFPLTAANKRFLIPLPIFGSLYPFYRQLFGAREDMSHRRYRKMRKRLLRIFNRYSNIVYVAGHDHNLQHFERHNNHYIVSGSGSKTSFVKKGGKATFTLEQRGFFVLNYYSNGEIWMETVAVGDNEVAPTIGSVVFRKELKSILQPAFAQQIS</sequence>
<dbReference type="PANTHER" id="PTHR10161:SF14">
    <property type="entry name" value="TARTRATE-RESISTANT ACID PHOSPHATASE TYPE 5"/>
    <property type="match status" value="1"/>
</dbReference>
<dbReference type="Gene3D" id="3.60.21.10">
    <property type="match status" value="2"/>
</dbReference>
<protein>
    <submittedName>
        <fullName evidence="5">Metallophosphoesterase</fullName>
    </submittedName>
</protein>
<dbReference type="RefSeq" id="WP_250429548.1">
    <property type="nucleotide sequence ID" value="NZ_JALPRR010000002.1"/>
</dbReference>
<name>A0ABW5CRD8_9BACT</name>
<keyword evidence="6" id="KW-1185">Reference proteome</keyword>
<organism evidence="5 6">
    <name type="scientific">Pontibacter ruber</name>
    <dbReference type="NCBI Taxonomy" id="1343895"/>
    <lineage>
        <taxon>Bacteria</taxon>
        <taxon>Pseudomonadati</taxon>
        <taxon>Bacteroidota</taxon>
        <taxon>Cytophagia</taxon>
        <taxon>Cytophagales</taxon>
        <taxon>Hymenobacteraceae</taxon>
        <taxon>Pontibacter</taxon>
    </lineage>
</organism>
<keyword evidence="3" id="KW-0472">Membrane</keyword>
<dbReference type="InterPro" id="IPR051558">
    <property type="entry name" value="Metallophosphoesterase_PAP"/>
</dbReference>
<evidence type="ECO:0000313" key="5">
    <source>
        <dbReference type="EMBL" id="MFD2245066.1"/>
    </source>
</evidence>